<evidence type="ECO:0000256" key="2">
    <source>
        <dbReference type="ARBA" id="ARBA00009605"/>
    </source>
</evidence>
<dbReference type="GO" id="GO:0005886">
    <property type="term" value="C:plasma membrane"/>
    <property type="evidence" value="ECO:0007669"/>
    <property type="project" value="TreeGrafter"/>
</dbReference>
<dbReference type="STRING" id="225164.V4B231"/>
<keyword evidence="13" id="KW-0675">Receptor</keyword>
<keyword evidence="10" id="KW-0067">ATP-binding</keyword>
<name>V4B231_LOTGI</name>
<dbReference type="FunFam" id="3.30.200.20:FF:000094">
    <property type="entry name" value="Serine/threonine-protein kinase receptor"/>
    <property type="match status" value="1"/>
</dbReference>
<keyword evidence="14" id="KW-0325">Glycoprotein</keyword>
<dbReference type="Gene3D" id="3.30.200.20">
    <property type="entry name" value="Phosphorylase Kinase, domain 1"/>
    <property type="match status" value="1"/>
</dbReference>
<reference evidence="18 19" key="1">
    <citation type="journal article" date="2013" name="Nature">
        <title>Insights into bilaterian evolution from three spiralian genomes.</title>
        <authorList>
            <person name="Simakov O."/>
            <person name="Marletaz F."/>
            <person name="Cho S.J."/>
            <person name="Edsinger-Gonzales E."/>
            <person name="Havlak P."/>
            <person name="Hellsten U."/>
            <person name="Kuo D.H."/>
            <person name="Larsson T."/>
            <person name="Lv J."/>
            <person name="Arendt D."/>
            <person name="Savage R."/>
            <person name="Osoegawa K."/>
            <person name="de Jong P."/>
            <person name="Grimwood J."/>
            <person name="Chapman J.A."/>
            <person name="Shapiro H."/>
            <person name="Aerts A."/>
            <person name="Otillar R.P."/>
            <person name="Terry A.Y."/>
            <person name="Boore J.L."/>
            <person name="Grigoriev I.V."/>
            <person name="Lindberg D.R."/>
            <person name="Seaver E.C."/>
            <person name="Weisblat D.A."/>
            <person name="Putnam N.H."/>
            <person name="Rokhsar D.S."/>
        </authorList>
    </citation>
    <scope>NUCLEOTIDE SEQUENCE [LARGE SCALE GENOMIC DNA]</scope>
</reference>
<evidence type="ECO:0000256" key="9">
    <source>
        <dbReference type="ARBA" id="ARBA00022777"/>
    </source>
</evidence>
<dbReference type="PANTHER" id="PTHR23255">
    <property type="entry name" value="TRANSFORMING GROWTH FACTOR-BETA RECEPTOR TYPE I AND II"/>
    <property type="match status" value="1"/>
</dbReference>
<dbReference type="SUPFAM" id="SSF56112">
    <property type="entry name" value="Protein kinase-like (PK-like)"/>
    <property type="match status" value="1"/>
</dbReference>
<evidence type="ECO:0000256" key="12">
    <source>
        <dbReference type="ARBA" id="ARBA00023136"/>
    </source>
</evidence>
<organism evidence="18 19">
    <name type="scientific">Lottia gigantea</name>
    <name type="common">Giant owl limpet</name>
    <dbReference type="NCBI Taxonomy" id="225164"/>
    <lineage>
        <taxon>Eukaryota</taxon>
        <taxon>Metazoa</taxon>
        <taxon>Spiralia</taxon>
        <taxon>Lophotrochozoa</taxon>
        <taxon>Mollusca</taxon>
        <taxon>Gastropoda</taxon>
        <taxon>Patellogastropoda</taxon>
        <taxon>Lottioidea</taxon>
        <taxon>Lottiidae</taxon>
        <taxon>Lottia</taxon>
    </lineage>
</organism>
<dbReference type="PANTHER" id="PTHR23255:SF100">
    <property type="entry name" value="RECEPTOR PROTEIN SERINE_THREONINE KINASE"/>
    <property type="match status" value="1"/>
</dbReference>
<dbReference type="GO" id="GO:0030509">
    <property type="term" value="P:BMP signaling pathway"/>
    <property type="evidence" value="ECO:0007669"/>
    <property type="project" value="TreeGrafter"/>
</dbReference>
<dbReference type="InterPro" id="IPR011009">
    <property type="entry name" value="Kinase-like_dom_sf"/>
</dbReference>
<dbReference type="Gene3D" id="1.10.510.10">
    <property type="entry name" value="Transferase(Phosphotransferase) domain 1"/>
    <property type="match status" value="1"/>
</dbReference>
<dbReference type="Proteomes" id="UP000030746">
    <property type="component" value="Unassembled WGS sequence"/>
</dbReference>
<keyword evidence="7" id="KW-0732">Signal</keyword>
<evidence type="ECO:0000256" key="6">
    <source>
        <dbReference type="ARBA" id="ARBA00022692"/>
    </source>
</evidence>
<keyword evidence="6" id="KW-0812">Transmembrane</keyword>
<evidence type="ECO:0000256" key="3">
    <source>
        <dbReference type="ARBA" id="ARBA00012401"/>
    </source>
</evidence>
<gene>
    <name evidence="18" type="ORF">LOTGIDRAFT_172579</name>
</gene>
<dbReference type="GO" id="GO:0043235">
    <property type="term" value="C:receptor complex"/>
    <property type="evidence" value="ECO:0007669"/>
    <property type="project" value="TreeGrafter"/>
</dbReference>
<dbReference type="CDD" id="cd14054">
    <property type="entry name" value="STKc_BMPR2_AMHR2"/>
    <property type="match status" value="1"/>
</dbReference>
<evidence type="ECO:0000313" key="19">
    <source>
        <dbReference type="Proteomes" id="UP000030746"/>
    </source>
</evidence>
<evidence type="ECO:0000256" key="1">
    <source>
        <dbReference type="ARBA" id="ARBA00004479"/>
    </source>
</evidence>
<dbReference type="InterPro" id="IPR001245">
    <property type="entry name" value="Ser-Thr/Tyr_kinase_cat_dom"/>
</dbReference>
<dbReference type="Pfam" id="PF07714">
    <property type="entry name" value="PK_Tyr_Ser-Thr"/>
    <property type="match status" value="1"/>
</dbReference>
<dbReference type="InterPro" id="IPR000719">
    <property type="entry name" value="Prot_kinase_dom"/>
</dbReference>
<evidence type="ECO:0000256" key="14">
    <source>
        <dbReference type="ARBA" id="ARBA00023180"/>
    </source>
</evidence>
<dbReference type="GO" id="GO:0005024">
    <property type="term" value="F:transforming growth factor beta receptor activity"/>
    <property type="evidence" value="ECO:0007669"/>
    <property type="project" value="TreeGrafter"/>
</dbReference>
<evidence type="ECO:0000256" key="15">
    <source>
        <dbReference type="ARBA" id="ARBA00047681"/>
    </source>
</evidence>
<evidence type="ECO:0000256" key="16">
    <source>
        <dbReference type="ARBA" id="ARBA00048773"/>
    </source>
</evidence>
<sequence length="338" mass="38456">MESAPPPNFTLEDLKLSSVLNRGRYSEVWKGLLNDQEVAVKIYSANYKQHFTNEKNIYSLPFMEHDSLLQFYGSDERLSQDGNMQYMLILTYIPTGSLFSYLKHNTVDWSTLCKMCISFTRGLAHLHNDITKGDQFKPAVAHRDFNSRNILVRSDLSCVVADLGFSMSAMGSKLIRNGHSENAEQTSLTDVGTLRYMAPELLDGAVNLRDCEASLKQIDIYALGLVLWEVATRCIDLYQGAPVPDYMLPYQAEAGIHPTFEQLQLLVCRNKTRPKFSEIWKDTNQAVRSLRETMDDCWDADADARLTVLCVEERLSDMIMMWAQDSKHRAIITTGIKI</sequence>
<evidence type="ECO:0000256" key="5">
    <source>
        <dbReference type="ARBA" id="ARBA00022679"/>
    </source>
</evidence>
<evidence type="ECO:0000256" key="4">
    <source>
        <dbReference type="ARBA" id="ARBA00022527"/>
    </source>
</evidence>
<keyword evidence="9" id="KW-0418">Kinase</keyword>
<dbReference type="FunFam" id="1.10.510.10:FF:000487">
    <property type="entry name" value="Anti-Muellerian hormone type-2 receptor"/>
    <property type="match status" value="1"/>
</dbReference>
<dbReference type="CTD" id="20242130"/>
<evidence type="ECO:0000256" key="10">
    <source>
        <dbReference type="ARBA" id="ARBA00022840"/>
    </source>
</evidence>
<keyword evidence="12" id="KW-0472">Membrane</keyword>
<protein>
    <recommendedName>
        <fullName evidence="3">receptor protein serine/threonine kinase</fullName>
        <ecNumber evidence="3">2.7.11.30</ecNumber>
    </recommendedName>
</protein>
<dbReference type="OrthoDB" id="669224at2759"/>
<keyword evidence="11" id="KW-1133">Transmembrane helix</keyword>
<comment type="catalytic activity">
    <reaction evidence="15">
        <text>L-seryl-[receptor-protein] + ATP = O-phospho-L-seryl-[receptor-protein] + ADP + H(+)</text>
        <dbReference type="Rhea" id="RHEA:18673"/>
        <dbReference type="Rhea" id="RHEA-COMP:11022"/>
        <dbReference type="Rhea" id="RHEA-COMP:11023"/>
        <dbReference type="ChEBI" id="CHEBI:15378"/>
        <dbReference type="ChEBI" id="CHEBI:29999"/>
        <dbReference type="ChEBI" id="CHEBI:30616"/>
        <dbReference type="ChEBI" id="CHEBI:83421"/>
        <dbReference type="ChEBI" id="CHEBI:456216"/>
        <dbReference type="EC" id="2.7.11.30"/>
    </reaction>
</comment>
<dbReference type="InterPro" id="IPR000333">
    <property type="entry name" value="TGFB_receptor"/>
</dbReference>
<keyword evidence="8" id="KW-0547">Nucleotide-binding</keyword>
<evidence type="ECO:0000256" key="8">
    <source>
        <dbReference type="ARBA" id="ARBA00022741"/>
    </source>
</evidence>
<dbReference type="OMA" id="ANIITWA"/>
<dbReference type="GeneID" id="20242130"/>
<comment type="catalytic activity">
    <reaction evidence="16">
        <text>L-threonyl-[receptor-protein] + ATP = O-phospho-L-threonyl-[receptor-protein] + ADP + H(+)</text>
        <dbReference type="Rhea" id="RHEA:44880"/>
        <dbReference type="Rhea" id="RHEA-COMP:11024"/>
        <dbReference type="Rhea" id="RHEA-COMP:11025"/>
        <dbReference type="ChEBI" id="CHEBI:15378"/>
        <dbReference type="ChEBI" id="CHEBI:30013"/>
        <dbReference type="ChEBI" id="CHEBI:30616"/>
        <dbReference type="ChEBI" id="CHEBI:61977"/>
        <dbReference type="ChEBI" id="CHEBI:456216"/>
        <dbReference type="EC" id="2.7.11.30"/>
    </reaction>
</comment>
<proteinExistence type="inferred from homology"/>
<dbReference type="PROSITE" id="PS50011">
    <property type="entry name" value="PROTEIN_KINASE_DOM"/>
    <property type="match status" value="1"/>
</dbReference>
<keyword evidence="5" id="KW-0808">Transferase</keyword>
<comment type="subcellular location">
    <subcellularLocation>
        <location evidence="1">Membrane</location>
        <topology evidence="1">Single-pass type I membrane protein</topology>
    </subcellularLocation>
</comment>
<dbReference type="HOGENOM" id="CLU_000288_8_0_1"/>
<keyword evidence="19" id="KW-1185">Reference proteome</keyword>
<dbReference type="PIRSF" id="PIRSF000654">
    <property type="entry name" value="Integrin-linked_kinase"/>
    <property type="match status" value="1"/>
</dbReference>
<evidence type="ECO:0000256" key="11">
    <source>
        <dbReference type="ARBA" id="ARBA00022989"/>
    </source>
</evidence>
<keyword evidence="4" id="KW-0723">Serine/threonine-protein kinase</keyword>
<evidence type="ECO:0000256" key="7">
    <source>
        <dbReference type="ARBA" id="ARBA00022729"/>
    </source>
</evidence>
<evidence type="ECO:0000256" key="13">
    <source>
        <dbReference type="ARBA" id="ARBA00023170"/>
    </source>
</evidence>
<dbReference type="EC" id="2.7.11.30" evidence="3"/>
<dbReference type="AlphaFoldDB" id="V4B231"/>
<accession>V4B231</accession>
<feature type="domain" description="Protein kinase" evidence="17">
    <location>
        <begin position="14"/>
        <end position="319"/>
    </location>
</feature>
<dbReference type="GO" id="GO:0005524">
    <property type="term" value="F:ATP binding"/>
    <property type="evidence" value="ECO:0007669"/>
    <property type="project" value="UniProtKB-KW"/>
</dbReference>
<dbReference type="KEGG" id="lgi:LOTGIDRAFT_172579"/>
<dbReference type="EMBL" id="KB200454">
    <property type="protein sequence ID" value="ESP01631.1"/>
    <property type="molecule type" value="Genomic_DNA"/>
</dbReference>
<evidence type="ECO:0000313" key="18">
    <source>
        <dbReference type="EMBL" id="ESP01631.1"/>
    </source>
</evidence>
<dbReference type="RefSeq" id="XP_009047715.1">
    <property type="nucleotide sequence ID" value="XM_009049467.1"/>
</dbReference>
<evidence type="ECO:0000259" key="17">
    <source>
        <dbReference type="PROSITE" id="PS50011"/>
    </source>
</evidence>
<comment type="similarity">
    <text evidence="2">Belongs to the protein kinase superfamily. TKL Ser/Thr protein kinase family. TGFB receptor subfamily.</text>
</comment>